<dbReference type="InterPro" id="IPR037923">
    <property type="entry name" value="HTH-like"/>
</dbReference>
<protein>
    <submittedName>
        <fullName evidence="5">AraC family transcriptional regulator</fullName>
    </submittedName>
</protein>
<evidence type="ECO:0000256" key="3">
    <source>
        <dbReference type="ARBA" id="ARBA00023163"/>
    </source>
</evidence>
<dbReference type="Pfam" id="PF02311">
    <property type="entry name" value="AraC_binding"/>
    <property type="match status" value="1"/>
</dbReference>
<keyword evidence="1" id="KW-0805">Transcription regulation</keyword>
<proteinExistence type="predicted"/>
<dbReference type="Gene3D" id="1.10.10.60">
    <property type="entry name" value="Homeodomain-like"/>
    <property type="match status" value="1"/>
</dbReference>
<reference evidence="5 6" key="1">
    <citation type="submission" date="2023-09" db="EMBL/GenBank/DDBJ databases">
        <authorList>
            <person name="Rey-Velasco X."/>
        </authorList>
    </citation>
    <scope>NUCLEOTIDE SEQUENCE [LARGE SCALE GENOMIC DNA]</scope>
    <source>
        <strain evidence="5 6">P050</strain>
    </source>
</reference>
<dbReference type="InterPro" id="IPR009057">
    <property type="entry name" value="Homeodomain-like_sf"/>
</dbReference>
<dbReference type="InterPro" id="IPR018060">
    <property type="entry name" value="HTH_AraC"/>
</dbReference>
<comment type="caution">
    <text evidence="5">The sequence shown here is derived from an EMBL/GenBank/DDBJ whole genome shotgun (WGS) entry which is preliminary data.</text>
</comment>
<sequence>MSTINVLNIHQFGQEKHSSDLYSNCFSEHLKRNENLIKTPHKHDFYLCVVFTKGTGIHEIDFNSYKIEAGSVFFLKPGQTHFWKFTSSPEGYIFFHSQEFYNLSFSTKDLTQFPFFYSYKSTPSLHLKTSELNKIVPKFKNINNEFHESLPYKNQKIASLINTIYIDLARYYSIEASYLGLTSPHYLSIFRALENNIELYFHTEYTASFYAEKLNISAKHLNRITKETVNKTTTELIIDRVILEAKRLIVHSNNQLSKIAELVGYEDYAYFSKVFKSKTKKTPSEFRNDYRNLNS</sequence>
<evidence type="ECO:0000259" key="4">
    <source>
        <dbReference type="PROSITE" id="PS01124"/>
    </source>
</evidence>
<evidence type="ECO:0000313" key="6">
    <source>
        <dbReference type="Proteomes" id="UP001252186"/>
    </source>
</evidence>
<dbReference type="EMBL" id="JAVRHV010000006">
    <property type="protein sequence ID" value="MDT0553956.1"/>
    <property type="molecule type" value="Genomic_DNA"/>
</dbReference>
<gene>
    <name evidence="5" type="ORF">RM519_11910</name>
</gene>
<evidence type="ECO:0000256" key="1">
    <source>
        <dbReference type="ARBA" id="ARBA00023015"/>
    </source>
</evidence>
<name>A0ABU2Y6Y4_9FLAO</name>
<dbReference type="RefSeq" id="WP_311594040.1">
    <property type="nucleotide sequence ID" value="NZ_JAVRHV010000006.1"/>
</dbReference>
<dbReference type="Pfam" id="PF12833">
    <property type="entry name" value="HTH_18"/>
    <property type="match status" value="1"/>
</dbReference>
<evidence type="ECO:0000313" key="5">
    <source>
        <dbReference type="EMBL" id="MDT0553956.1"/>
    </source>
</evidence>
<dbReference type="SUPFAM" id="SSF51215">
    <property type="entry name" value="Regulatory protein AraC"/>
    <property type="match status" value="1"/>
</dbReference>
<dbReference type="InterPro" id="IPR003313">
    <property type="entry name" value="AraC-bd"/>
</dbReference>
<dbReference type="PANTHER" id="PTHR43280:SF32">
    <property type="entry name" value="TRANSCRIPTIONAL REGULATORY PROTEIN"/>
    <property type="match status" value="1"/>
</dbReference>
<dbReference type="SUPFAM" id="SSF46689">
    <property type="entry name" value="Homeodomain-like"/>
    <property type="match status" value="1"/>
</dbReference>
<feature type="domain" description="HTH araC/xylS-type" evidence="4">
    <location>
        <begin position="191"/>
        <end position="289"/>
    </location>
</feature>
<dbReference type="SMART" id="SM00342">
    <property type="entry name" value="HTH_ARAC"/>
    <property type="match status" value="1"/>
</dbReference>
<keyword evidence="3" id="KW-0804">Transcription</keyword>
<dbReference type="Proteomes" id="UP001252186">
    <property type="component" value="Unassembled WGS sequence"/>
</dbReference>
<dbReference type="PROSITE" id="PS01124">
    <property type="entry name" value="HTH_ARAC_FAMILY_2"/>
    <property type="match status" value="1"/>
</dbReference>
<keyword evidence="2" id="KW-0238">DNA-binding</keyword>
<evidence type="ECO:0000256" key="2">
    <source>
        <dbReference type="ARBA" id="ARBA00023125"/>
    </source>
</evidence>
<accession>A0ABU2Y6Y4</accession>
<dbReference type="InterPro" id="IPR014710">
    <property type="entry name" value="RmlC-like_jellyroll"/>
</dbReference>
<organism evidence="5 6">
    <name type="scientific">Urechidicola vernalis</name>
    <dbReference type="NCBI Taxonomy" id="3075600"/>
    <lineage>
        <taxon>Bacteria</taxon>
        <taxon>Pseudomonadati</taxon>
        <taxon>Bacteroidota</taxon>
        <taxon>Flavobacteriia</taxon>
        <taxon>Flavobacteriales</taxon>
        <taxon>Flavobacteriaceae</taxon>
        <taxon>Urechidicola</taxon>
    </lineage>
</organism>
<dbReference type="Gene3D" id="2.60.120.10">
    <property type="entry name" value="Jelly Rolls"/>
    <property type="match status" value="1"/>
</dbReference>
<keyword evidence="6" id="KW-1185">Reference proteome</keyword>
<dbReference type="PANTHER" id="PTHR43280">
    <property type="entry name" value="ARAC-FAMILY TRANSCRIPTIONAL REGULATOR"/>
    <property type="match status" value="1"/>
</dbReference>